<dbReference type="SUPFAM" id="SSF55874">
    <property type="entry name" value="ATPase domain of HSP90 chaperone/DNA topoisomerase II/histidine kinase"/>
    <property type="match status" value="1"/>
</dbReference>
<gene>
    <name evidence="13" type="ORF">AQPW35_51230</name>
</gene>
<dbReference type="GO" id="GO:0005886">
    <property type="term" value="C:plasma membrane"/>
    <property type="evidence" value="ECO:0007669"/>
    <property type="project" value="TreeGrafter"/>
</dbReference>
<dbReference type="InterPro" id="IPR036890">
    <property type="entry name" value="HATPase_C_sf"/>
</dbReference>
<dbReference type="Pfam" id="PF08521">
    <property type="entry name" value="2CSK_N"/>
    <property type="match status" value="1"/>
</dbReference>
<accession>A0A480B0E8</accession>
<feature type="domain" description="Histidine kinase" evidence="11">
    <location>
        <begin position="241"/>
        <end position="421"/>
    </location>
</feature>
<keyword evidence="6" id="KW-0547">Nucleotide-binding</keyword>
<evidence type="ECO:0000256" key="7">
    <source>
        <dbReference type="ARBA" id="ARBA00022777"/>
    </source>
</evidence>
<comment type="caution">
    <text evidence="13">The sequence shown here is derived from an EMBL/GenBank/DDBJ whole genome shotgun (WGS) entry which is preliminary data.</text>
</comment>
<evidence type="ECO:0000256" key="6">
    <source>
        <dbReference type="ARBA" id="ARBA00022741"/>
    </source>
</evidence>
<dbReference type="CDD" id="cd00082">
    <property type="entry name" value="HisKA"/>
    <property type="match status" value="1"/>
</dbReference>
<dbReference type="InterPro" id="IPR050428">
    <property type="entry name" value="TCS_sensor_his_kinase"/>
</dbReference>
<dbReference type="InterPro" id="IPR036097">
    <property type="entry name" value="HisK_dim/P_sf"/>
</dbReference>
<reference evidence="14" key="1">
    <citation type="submission" date="2019-03" db="EMBL/GenBank/DDBJ databases">
        <title>Aquabacterium pictum sp.nov., the first bacteriochlorophyll a-containing freshwater bacterium in the genus Aquabacterium of the class Betaproteobacteria.</title>
        <authorList>
            <person name="Hirose S."/>
            <person name="Tank M."/>
            <person name="Hara E."/>
            <person name="Tamaki H."/>
            <person name="Takaichi S."/>
            <person name="Haruta S."/>
            <person name="Hanada S."/>
        </authorList>
    </citation>
    <scope>NUCLEOTIDE SEQUENCE [LARGE SCALE GENOMIC DNA]</scope>
    <source>
        <strain evidence="14">W35</strain>
    </source>
</reference>
<keyword evidence="4" id="KW-0597">Phosphoprotein</keyword>
<dbReference type="RefSeq" id="WP_137735743.1">
    <property type="nucleotide sequence ID" value="NZ_BJCL01000024.1"/>
</dbReference>
<feature type="domain" description="Cyclic nucleotide-binding" evidence="10">
    <location>
        <begin position="280"/>
        <end position="317"/>
    </location>
</feature>
<dbReference type="Gene3D" id="3.30.565.10">
    <property type="entry name" value="Histidine kinase-like ATPase, C-terminal domain"/>
    <property type="match status" value="1"/>
</dbReference>
<keyword evidence="14" id="KW-1185">Reference proteome</keyword>
<evidence type="ECO:0000256" key="2">
    <source>
        <dbReference type="ARBA" id="ARBA00004141"/>
    </source>
</evidence>
<protein>
    <recommendedName>
        <fullName evidence="3">histidine kinase</fullName>
        <ecNumber evidence="3">2.7.13.3</ecNumber>
    </recommendedName>
</protein>
<evidence type="ECO:0000313" key="13">
    <source>
        <dbReference type="EMBL" id="GCL66042.1"/>
    </source>
</evidence>
<evidence type="ECO:0000259" key="11">
    <source>
        <dbReference type="PROSITE" id="PS50109"/>
    </source>
</evidence>
<dbReference type="Pfam" id="PF00512">
    <property type="entry name" value="HisKA"/>
    <property type="match status" value="1"/>
</dbReference>
<proteinExistence type="predicted"/>
<evidence type="ECO:0000256" key="4">
    <source>
        <dbReference type="ARBA" id="ARBA00022553"/>
    </source>
</evidence>
<feature type="domain" description="HAMP" evidence="12">
    <location>
        <begin position="179"/>
        <end position="233"/>
    </location>
</feature>
<comment type="subcellular location">
    <subcellularLocation>
        <location evidence="2">Membrane</location>
        <topology evidence="2">Multi-pass membrane protein</topology>
    </subcellularLocation>
</comment>
<evidence type="ECO:0000259" key="12">
    <source>
        <dbReference type="PROSITE" id="PS50885"/>
    </source>
</evidence>
<evidence type="ECO:0000256" key="1">
    <source>
        <dbReference type="ARBA" id="ARBA00000085"/>
    </source>
</evidence>
<dbReference type="InterPro" id="IPR000595">
    <property type="entry name" value="cNMP-bd_dom"/>
</dbReference>
<dbReference type="EC" id="2.7.13.3" evidence="3"/>
<dbReference type="PROSITE" id="PS50885">
    <property type="entry name" value="HAMP"/>
    <property type="match status" value="1"/>
</dbReference>
<dbReference type="InterPro" id="IPR005467">
    <property type="entry name" value="His_kinase_dom"/>
</dbReference>
<keyword evidence="9" id="KW-0902">Two-component regulatory system</keyword>
<keyword evidence="7 13" id="KW-0418">Kinase</keyword>
<dbReference type="GO" id="GO:0005524">
    <property type="term" value="F:ATP binding"/>
    <property type="evidence" value="ECO:0007669"/>
    <property type="project" value="UniProtKB-KW"/>
</dbReference>
<dbReference type="PROSITE" id="PS50042">
    <property type="entry name" value="CNMP_BINDING_3"/>
    <property type="match status" value="1"/>
</dbReference>
<evidence type="ECO:0000256" key="9">
    <source>
        <dbReference type="ARBA" id="ARBA00023012"/>
    </source>
</evidence>
<dbReference type="OrthoDB" id="8790433at2"/>
<dbReference type="SMART" id="SM00388">
    <property type="entry name" value="HisKA"/>
    <property type="match status" value="1"/>
</dbReference>
<dbReference type="PANTHER" id="PTHR45436:SF14">
    <property type="entry name" value="SENSOR PROTEIN QSEC"/>
    <property type="match status" value="1"/>
</dbReference>
<evidence type="ECO:0000313" key="14">
    <source>
        <dbReference type="Proteomes" id="UP000301751"/>
    </source>
</evidence>
<name>A0A480B0E8_9BURK</name>
<organism evidence="13 14">
    <name type="scientific">Pseudaquabacterium pictum</name>
    <dbReference type="NCBI Taxonomy" id="2315236"/>
    <lineage>
        <taxon>Bacteria</taxon>
        <taxon>Pseudomonadati</taxon>
        <taxon>Pseudomonadota</taxon>
        <taxon>Betaproteobacteria</taxon>
        <taxon>Burkholderiales</taxon>
        <taxon>Sphaerotilaceae</taxon>
        <taxon>Pseudaquabacterium</taxon>
    </lineage>
</organism>
<dbReference type="SUPFAM" id="SSF47384">
    <property type="entry name" value="Homodimeric domain of signal transducing histidine kinase"/>
    <property type="match status" value="1"/>
</dbReference>
<dbReference type="Gene3D" id="1.10.287.130">
    <property type="match status" value="1"/>
</dbReference>
<comment type="catalytic activity">
    <reaction evidence="1">
        <text>ATP + protein L-histidine = ADP + protein N-phospho-L-histidine.</text>
        <dbReference type="EC" id="2.7.13.3"/>
    </reaction>
</comment>
<dbReference type="PANTHER" id="PTHR45436">
    <property type="entry name" value="SENSOR HISTIDINE KINASE YKOH"/>
    <property type="match status" value="1"/>
</dbReference>
<evidence type="ECO:0000256" key="8">
    <source>
        <dbReference type="ARBA" id="ARBA00022840"/>
    </source>
</evidence>
<keyword evidence="5" id="KW-0808">Transferase</keyword>
<dbReference type="InterPro" id="IPR003660">
    <property type="entry name" value="HAMP_dom"/>
</dbReference>
<evidence type="ECO:0000256" key="3">
    <source>
        <dbReference type="ARBA" id="ARBA00012438"/>
    </source>
</evidence>
<sequence length="456" mass="47797">MKPATTLFSHLLAWCLGALGLLWLSFVATGYQAGRHETDELVDGQLASVAALMALDVRWLPATPQPPTAAVELPALHEYQQAISLVVWDADGRVLAQHGGAPLPPFGRGEGFETLQLGTPPQAWRSFARWSVDGPARRVMVLVNEAERTELGWDIASQVAAPGLWLLPALALGLGLALRRGLRPLQDLSDDVRTLRVDDGPGQGLRSPHPAAEFGAMVRAINTLVQRYHAALARERELASELAHELRTPLSALVLQARALRDAPDTATPAALARLEQDAMRAGQVLGELLTLARASRTALVDAAAPVDLVALARQVLAERAEAALAGGHDLALVGEVPFTVQGHALLLGLALGNLVDNALVHSAGPTLVELRLEAADGLVLVCNGPLPGAAPAQAAATTSTALGLGLGHRVVAKVAAIHGAAFAEQPPPPGFSHCYALQFVRAVDGTDLQAGPVDR</sequence>
<keyword evidence="8" id="KW-0067">ATP-binding</keyword>
<dbReference type="GO" id="GO:0000155">
    <property type="term" value="F:phosphorelay sensor kinase activity"/>
    <property type="evidence" value="ECO:0007669"/>
    <property type="project" value="InterPro"/>
</dbReference>
<dbReference type="InterPro" id="IPR013727">
    <property type="entry name" value="2CSK_N"/>
</dbReference>
<evidence type="ECO:0000259" key="10">
    <source>
        <dbReference type="PROSITE" id="PS50042"/>
    </source>
</evidence>
<dbReference type="AlphaFoldDB" id="A0A480B0E8"/>
<evidence type="ECO:0000256" key="5">
    <source>
        <dbReference type="ARBA" id="ARBA00022679"/>
    </source>
</evidence>
<dbReference type="Proteomes" id="UP000301751">
    <property type="component" value="Unassembled WGS sequence"/>
</dbReference>
<dbReference type="EMBL" id="BJCL01000024">
    <property type="protein sequence ID" value="GCL66042.1"/>
    <property type="molecule type" value="Genomic_DNA"/>
</dbReference>
<dbReference type="PROSITE" id="PS50109">
    <property type="entry name" value="HIS_KIN"/>
    <property type="match status" value="1"/>
</dbReference>
<dbReference type="InterPro" id="IPR003661">
    <property type="entry name" value="HisK_dim/P_dom"/>
</dbReference>